<organism evidence="1">
    <name type="scientific">Lotus japonicus</name>
    <name type="common">Lotus corniculatus var. japonicus</name>
    <dbReference type="NCBI Taxonomy" id="34305"/>
    <lineage>
        <taxon>Eukaryota</taxon>
        <taxon>Viridiplantae</taxon>
        <taxon>Streptophyta</taxon>
        <taxon>Embryophyta</taxon>
        <taxon>Tracheophyta</taxon>
        <taxon>Spermatophyta</taxon>
        <taxon>Magnoliopsida</taxon>
        <taxon>eudicotyledons</taxon>
        <taxon>Gunneridae</taxon>
        <taxon>Pentapetalae</taxon>
        <taxon>rosids</taxon>
        <taxon>fabids</taxon>
        <taxon>Fabales</taxon>
        <taxon>Fabaceae</taxon>
        <taxon>Papilionoideae</taxon>
        <taxon>50 kb inversion clade</taxon>
        <taxon>NPAAA clade</taxon>
        <taxon>Hologalegina</taxon>
        <taxon>robinioid clade</taxon>
        <taxon>Loteae</taxon>
        <taxon>Lotus</taxon>
    </lineage>
</organism>
<reference evidence="1" key="1">
    <citation type="submission" date="2012-05" db="EMBL/GenBank/DDBJ databases">
        <authorList>
            <person name="Krishnakumar V."/>
            <person name="Cheung F."/>
            <person name="Xiao Y."/>
            <person name="Chan A."/>
            <person name="Moskal W.A."/>
            <person name="Town C.D."/>
        </authorList>
    </citation>
    <scope>NUCLEOTIDE SEQUENCE</scope>
</reference>
<dbReference type="AlphaFoldDB" id="I3S701"/>
<sequence length="27" mass="3217">MDSLEFFPITLTNLITKPHCFHTYFTV</sequence>
<name>I3S701_LOTJA</name>
<protein>
    <submittedName>
        <fullName evidence="1">Uncharacterized protein</fullName>
    </submittedName>
</protein>
<dbReference type="EMBL" id="BT136248">
    <property type="protein sequence ID" value="AFK36043.1"/>
    <property type="molecule type" value="mRNA"/>
</dbReference>
<accession>I3S701</accession>
<evidence type="ECO:0000313" key="1">
    <source>
        <dbReference type="EMBL" id="AFK36043.1"/>
    </source>
</evidence>
<proteinExistence type="evidence at transcript level"/>